<protein>
    <submittedName>
        <fullName evidence="5">Helix-turn-helix transcriptional regulator</fullName>
    </submittedName>
</protein>
<dbReference type="SMART" id="SM00342">
    <property type="entry name" value="HTH_ARAC"/>
    <property type="match status" value="1"/>
</dbReference>
<organism evidence="5 6">
    <name type="scientific">Paracoccus aerius</name>
    <dbReference type="NCBI Taxonomy" id="1915382"/>
    <lineage>
        <taxon>Bacteria</taxon>
        <taxon>Pseudomonadati</taxon>
        <taxon>Pseudomonadota</taxon>
        <taxon>Alphaproteobacteria</taxon>
        <taxon>Rhodobacterales</taxon>
        <taxon>Paracoccaceae</taxon>
        <taxon>Paracoccus</taxon>
    </lineage>
</organism>
<dbReference type="RefSeq" id="WP_202380136.1">
    <property type="nucleotide sequence ID" value="NZ_JAESHT010000007.1"/>
</dbReference>
<dbReference type="PROSITE" id="PS01124">
    <property type="entry name" value="HTH_ARAC_FAMILY_2"/>
    <property type="match status" value="1"/>
</dbReference>
<evidence type="ECO:0000256" key="2">
    <source>
        <dbReference type="ARBA" id="ARBA00023125"/>
    </source>
</evidence>
<comment type="caution">
    <text evidence="5">The sequence shown here is derived from an EMBL/GenBank/DDBJ whole genome shotgun (WGS) entry which is preliminary data.</text>
</comment>
<evidence type="ECO:0000313" key="5">
    <source>
        <dbReference type="EMBL" id="MBL3673845.1"/>
    </source>
</evidence>
<dbReference type="EMBL" id="JAESHT010000007">
    <property type="protein sequence ID" value="MBL3673845.1"/>
    <property type="molecule type" value="Genomic_DNA"/>
</dbReference>
<evidence type="ECO:0000259" key="4">
    <source>
        <dbReference type="PROSITE" id="PS01124"/>
    </source>
</evidence>
<gene>
    <name evidence="5" type="ORF">JL111_10135</name>
</gene>
<keyword evidence="3" id="KW-0804">Transcription</keyword>
<accession>A0ABS1S5L3</accession>
<dbReference type="Proteomes" id="UP000644749">
    <property type="component" value="Unassembled WGS sequence"/>
</dbReference>
<dbReference type="InterPro" id="IPR018060">
    <property type="entry name" value="HTH_AraC"/>
</dbReference>
<dbReference type="Pfam" id="PF12833">
    <property type="entry name" value="HTH_18"/>
    <property type="match status" value="1"/>
</dbReference>
<dbReference type="PANTHER" id="PTHR46796:SF6">
    <property type="entry name" value="ARAC SUBFAMILY"/>
    <property type="match status" value="1"/>
</dbReference>
<dbReference type="PANTHER" id="PTHR46796">
    <property type="entry name" value="HTH-TYPE TRANSCRIPTIONAL ACTIVATOR RHAS-RELATED"/>
    <property type="match status" value="1"/>
</dbReference>
<keyword evidence="6" id="KW-1185">Reference proteome</keyword>
<dbReference type="InterPro" id="IPR050204">
    <property type="entry name" value="AraC_XylS_family_regulators"/>
</dbReference>
<sequence length="247" mass="27596">MVRFHSDGQYQSISSGQVAFSDLTRVHEMHGSSGAFAQIVIGRDRLDALLPNARRLHGFVPRGPLAQLVADHLRAFERELPSLTVADAARVAEATLQMVGAMAASGPLDDAGRPAIELAMRRRILRHINEHLLDPTLNSERLCRDFGLSRASLYRLFEPFDGVAAVIRERRLRAIRRELCEPGPHHLGQLSYKYGYSSQSQMTRAFRTLFGHAPKDTPCAPQHKAILDLPDDAGMVSWSRILRQVEE</sequence>
<evidence type="ECO:0000256" key="3">
    <source>
        <dbReference type="ARBA" id="ARBA00023163"/>
    </source>
</evidence>
<proteinExistence type="predicted"/>
<dbReference type="Gene3D" id="1.10.10.60">
    <property type="entry name" value="Homeodomain-like"/>
    <property type="match status" value="1"/>
</dbReference>
<dbReference type="SUPFAM" id="SSF46689">
    <property type="entry name" value="Homeodomain-like"/>
    <property type="match status" value="1"/>
</dbReference>
<feature type="domain" description="HTH araC/xylS-type" evidence="4">
    <location>
        <begin position="122"/>
        <end position="220"/>
    </location>
</feature>
<dbReference type="InterPro" id="IPR009057">
    <property type="entry name" value="Homeodomain-like_sf"/>
</dbReference>
<name>A0ABS1S5L3_9RHOB</name>
<keyword evidence="2" id="KW-0238">DNA-binding</keyword>
<evidence type="ECO:0000313" key="6">
    <source>
        <dbReference type="Proteomes" id="UP000644749"/>
    </source>
</evidence>
<reference evidence="5 6" key="1">
    <citation type="submission" date="2021-01" db="EMBL/GenBank/DDBJ databases">
        <title>011410 draft genome.</title>
        <authorList>
            <person name="Lang L."/>
        </authorList>
    </citation>
    <scope>NUCLEOTIDE SEQUENCE [LARGE SCALE GENOMIC DNA]</scope>
    <source>
        <strain evidence="5 6">KCTC 42845</strain>
    </source>
</reference>
<keyword evidence="1" id="KW-0805">Transcription regulation</keyword>
<evidence type="ECO:0000256" key="1">
    <source>
        <dbReference type="ARBA" id="ARBA00023015"/>
    </source>
</evidence>